<evidence type="ECO:0000313" key="2">
    <source>
        <dbReference type="Proteomes" id="UP001302812"/>
    </source>
</evidence>
<name>A0AAN6TA51_9PEZI</name>
<protein>
    <submittedName>
        <fullName evidence="1">Uncharacterized protein</fullName>
    </submittedName>
</protein>
<dbReference type="Proteomes" id="UP001302812">
    <property type="component" value="Unassembled WGS sequence"/>
</dbReference>
<reference evidence="1" key="1">
    <citation type="journal article" date="2023" name="Mol. Phylogenet. Evol.">
        <title>Genome-scale phylogeny and comparative genomics of the fungal order Sordariales.</title>
        <authorList>
            <person name="Hensen N."/>
            <person name="Bonometti L."/>
            <person name="Westerberg I."/>
            <person name="Brannstrom I.O."/>
            <person name="Guillou S."/>
            <person name="Cros-Aarteil S."/>
            <person name="Calhoun S."/>
            <person name="Haridas S."/>
            <person name="Kuo A."/>
            <person name="Mondo S."/>
            <person name="Pangilinan J."/>
            <person name="Riley R."/>
            <person name="LaButti K."/>
            <person name="Andreopoulos B."/>
            <person name="Lipzen A."/>
            <person name="Chen C."/>
            <person name="Yan M."/>
            <person name="Daum C."/>
            <person name="Ng V."/>
            <person name="Clum A."/>
            <person name="Steindorff A."/>
            <person name="Ohm R.A."/>
            <person name="Martin F."/>
            <person name="Silar P."/>
            <person name="Natvig D.O."/>
            <person name="Lalanne C."/>
            <person name="Gautier V."/>
            <person name="Ament-Velasquez S.L."/>
            <person name="Kruys A."/>
            <person name="Hutchinson M.I."/>
            <person name="Powell A.J."/>
            <person name="Barry K."/>
            <person name="Miller A.N."/>
            <person name="Grigoriev I.V."/>
            <person name="Debuchy R."/>
            <person name="Gladieux P."/>
            <person name="Hiltunen Thoren M."/>
            <person name="Johannesson H."/>
        </authorList>
    </citation>
    <scope>NUCLEOTIDE SEQUENCE</scope>
    <source>
        <strain evidence="1">CBS 508.74</strain>
    </source>
</reference>
<keyword evidence="2" id="KW-1185">Reference proteome</keyword>
<dbReference type="EMBL" id="MU853356">
    <property type="protein sequence ID" value="KAK4109482.1"/>
    <property type="molecule type" value="Genomic_DNA"/>
</dbReference>
<comment type="caution">
    <text evidence="1">The sequence shown here is derived from an EMBL/GenBank/DDBJ whole genome shotgun (WGS) entry which is preliminary data.</text>
</comment>
<sequence length="73" mass="8490">MPTSFEQFDDAAWDYGEELLRKWVTGFCNRDLYLKISKVMKHYMGGDAVELVRRKEAFSMSPFGYELLMVSGP</sequence>
<organism evidence="1 2">
    <name type="scientific">Canariomyces notabilis</name>
    <dbReference type="NCBI Taxonomy" id="2074819"/>
    <lineage>
        <taxon>Eukaryota</taxon>
        <taxon>Fungi</taxon>
        <taxon>Dikarya</taxon>
        <taxon>Ascomycota</taxon>
        <taxon>Pezizomycotina</taxon>
        <taxon>Sordariomycetes</taxon>
        <taxon>Sordariomycetidae</taxon>
        <taxon>Sordariales</taxon>
        <taxon>Chaetomiaceae</taxon>
        <taxon>Canariomyces</taxon>
    </lineage>
</organism>
<dbReference type="AlphaFoldDB" id="A0AAN6TA51"/>
<proteinExistence type="predicted"/>
<evidence type="ECO:0000313" key="1">
    <source>
        <dbReference type="EMBL" id="KAK4109482.1"/>
    </source>
</evidence>
<gene>
    <name evidence="1" type="ORF">N656DRAFT_783079</name>
</gene>
<reference evidence="1" key="2">
    <citation type="submission" date="2023-05" db="EMBL/GenBank/DDBJ databases">
        <authorList>
            <consortium name="Lawrence Berkeley National Laboratory"/>
            <person name="Steindorff A."/>
            <person name="Hensen N."/>
            <person name="Bonometti L."/>
            <person name="Westerberg I."/>
            <person name="Brannstrom I.O."/>
            <person name="Guillou S."/>
            <person name="Cros-Aarteil S."/>
            <person name="Calhoun S."/>
            <person name="Haridas S."/>
            <person name="Kuo A."/>
            <person name="Mondo S."/>
            <person name="Pangilinan J."/>
            <person name="Riley R."/>
            <person name="Labutti K."/>
            <person name="Andreopoulos B."/>
            <person name="Lipzen A."/>
            <person name="Chen C."/>
            <person name="Yanf M."/>
            <person name="Daum C."/>
            <person name="Ng V."/>
            <person name="Clum A."/>
            <person name="Ohm R."/>
            <person name="Martin F."/>
            <person name="Silar P."/>
            <person name="Natvig D."/>
            <person name="Lalanne C."/>
            <person name="Gautier V."/>
            <person name="Ament-Velasquez S.L."/>
            <person name="Kruys A."/>
            <person name="Hutchinson M.I."/>
            <person name="Powell A.J."/>
            <person name="Barry K."/>
            <person name="Miller A.N."/>
            <person name="Grigoriev I.V."/>
            <person name="Debuchy R."/>
            <person name="Gladieux P."/>
            <person name="Thoren M.H."/>
            <person name="Johannesson H."/>
        </authorList>
    </citation>
    <scope>NUCLEOTIDE SEQUENCE</scope>
    <source>
        <strain evidence="1">CBS 508.74</strain>
    </source>
</reference>
<dbReference type="RefSeq" id="XP_064667052.1">
    <property type="nucleotide sequence ID" value="XM_064815874.1"/>
</dbReference>
<accession>A0AAN6TA51</accession>
<dbReference type="GeneID" id="89939999"/>